<protein>
    <recommendedName>
        <fullName evidence="3">Transcription regulator HTH AraC- type ligand binding domain-containing protein</fullName>
    </recommendedName>
</protein>
<evidence type="ECO:0000313" key="2">
    <source>
        <dbReference type="Proteomes" id="UP000317982"/>
    </source>
</evidence>
<comment type="caution">
    <text evidence="1">The sequence shown here is derived from an EMBL/GenBank/DDBJ whole genome shotgun (WGS) entry which is preliminary data.</text>
</comment>
<sequence>MSRVLDTARLAPSDRLDAVDAAVRQARLPAILRPEVDPAEFSAQVDVWPTGDDTEFLRWSSNAYKIWRGRRQVSASDDHRIAITVISPGRWLWRHPGGEEVRDSDGWDMILVDHASSYEFVQAGEGTTYAFNVDFGDLGVTRDQVRRASGASGVVRPGAARWSSRAARSARRPFRRCRWRAPADGPTRSSG</sequence>
<reference evidence="1 2" key="1">
    <citation type="submission" date="2019-07" db="EMBL/GenBank/DDBJ databases">
        <title>Cryptosporangium phraense sp. nov., isolated from plant litter.</title>
        <authorList>
            <person name="Suriyachadkun C."/>
        </authorList>
    </citation>
    <scope>NUCLEOTIDE SEQUENCE [LARGE SCALE GENOMIC DNA]</scope>
    <source>
        <strain evidence="1 2">A-T 5661</strain>
    </source>
</reference>
<gene>
    <name evidence="1" type="ORF">FL583_24590</name>
</gene>
<evidence type="ECO:0008006" key="3">
    <source>
        <dbReference type="Google" id="ProtNLM"/>
    </source>
</evidence>
<keyword evidence="2" id="KW-1185">Reference proteome</keyword>
<dbReference type="OrthoDB" id="9799345at2"/>
<dbReference type="InParanoid" id="A0A545AMD7"/>
<accession>A0A545AMD7</accession>
<name>A0A545AMD7_9ACTN</name>
<organism evidence="1 2">
    <name type="scientific">Cryptosporangium phraense</name>
    <dbReference type="NCBI Taxonomy" id="2593070"/>
    <lineage>
        <taxon>Bacteria</taxon>
        <taxon>Bacillati</taxon>
        <taxon>Actinomycetota</taxon>
        <taxon>Actinomycetes</taxon>
        <taxon>Cryptosporangiales</taxon>
        <taxon>Cryptosporangiaceae</taxon>
        <taxon>Cryptosporangium</taxon>
    </lineage>
</organism>
<proteinExistence type="predicted"/>
<dbReference type="RefSeq" id="WP_142707171.1">
    <property type="nucleotide sequence ID" value="NZ_VIRS01000018.1"/>
</dbReference>
<evidence type="ECO:0000313" key="1">
    <source>
        <dbReference type="EMBL" id="TQS42482.1"/>
    </source>
</evidence>
<dbReference type="AlphaFoldDB" id="A0A545AMD7"/>
<dbReference type="Proteomes" id="UP000317982">
    <property type="component" value="Unassembled WGS sequence"/>
</dbReference>
<dbReference type="EMBL" id="VIRS01000018">
    <property type="protein sequence ID" value="TQS42482.1"/>
    <property type="molecule type" value="Genomic_DNA"/>
</dbReference>